<dbReference type="HOGENOM" id="CLU_1355871_0_0_1"/>
<protein>
    <submittedName>
        <fullName evidence="2">Uncharacterized protein</fullName>
    </submittedName>
</protein>
<dbReference type="PhylomeDB" id="E9HN89"/>
<name>E9HN89_DAPPU</name>
<feature type="compositionally biased region" description="Basic residues" evidence="1">
    <location>
        <begin position="1"/>
        <end position="11"/>
    </location>
</feature>
<dbReference type="OrthoDB" id="6384150at2759"/>
<feature type="region of interest" description="Disordered" evidence="1">
    <location>
        <begin position="1"/>
        <end position="34"/>
    </location>
</feature>
<keyword evidence="3" id="KW-1185">Reference proteome</keyword>
<dbReference type="KEGG" id="dpx:DAPPUDRAFT_116003"/>
<organism evidence="2 3">
    <name type="scientific">Daphnia pulex</name>
    <name type="common">Water flea</name>
    <dbReference type="NCBI Taxonomy" id="6669"/>
    <lineage>
        <taxon>Eukaryota</taxon>
        <taxon>Metazoa</taxon>
        <taxon>Ecdysozoa</taxon>
        <taxon>Arthropoda</taxon>
        <taxon>Crustacea</taxon>
        <taxon>Branchiopoda</taxon>
        <taxon>Diplostraca</taxon>
        <taxon>Cladocera</taxon>
        <taxon>Anomopoda</taxon>
        <taxon>Daphniidae</taxon>
        <taxon>Daphnia</taxon>
    </lineage>
</organism>
<proteinExistence type="predicted"/>
<dbReference type="EMBL" id="GL732694">
    <property type="protein sequence ID" value="EFX66793.1"/>
    <property type="molecule type" value="Genomic_DNA"/>
</dbReference>
<dbReference type="AlphaFoldDB" id="E9HN89"/>
<gene>
    <name evidence="2" type="ORF">DAPPUDRAFT_116003</name>
</gene>
<evidence type="ECO:0000256" key="1">
    <source>
        <dbReference type="SAM" id="MobiDB-lite"/>
    </source>
</evidence>
<evidence type="ECO:0000313" key="2">
    <source>
        <dbReference type="EMBL" id="EFX66793.1"/>
    </source>
</evidence>
<accession>E9HN89</accession>
<evidence type="ECO:0000313" key="3">
    <source>
        <dbReference type="Proteomes" id="UP000000305"/>
    </source>
</evidence>
<reference evidence="2 3" key="1">
    <citation type="journal article" date="2011" name="Science">
        <title>The ecoresponsive genome of Daphnia pulex.</title>
        <authorList>
            <person name="Colbourne J.K."/>
            <person name="Pfrender M.E."/>
            <person name="Gilbert D."/>
            <person name="Thomas W.K."/>
            <person name="Tucker A."/>
            <person name="Oakley T.H."/>
            <person name="Tokishita S."/>
            <person name="Aerts A."/>
            <person name="Arnold G.J."/>
            <person name="Basu M.K."/>
            <person name="Bauer D.J."/>
            <person name="Caceres C.E."/>
            <person name="Carmel L."/>
            <person name="Casola C."/>
            <person name="Choi J.H."/>
            <person name="Detter J.C."/>
            <person name="Dong Q."/>
            <person name="Dusheyko S."/>
            <person name="Eads B.D."/>
            <person name="Frohlich T."/>
            <person name="Geiler-Samerotte K.A."/>
            <person name="Gerlach D."/>
            <person name="Hatcher P."/>
            <person name="Jogdeo S."/>
            <person name="Krijgsveld J."/>
            <person name="Kriventseva E.V."/>
            <person name="Kultz D."/>
            <person name="Laforsch C."/>
            <person name="Lindquist E."/>
            <person name="Lopez J."/>
            <person name="Manak J.R."/>
            <person name="Muller J."/>
            <person name="Pangilinan J."/>
            <person name="Patwardhan R.P."/>
            <person name="Pitluck S."/>
            <person name="Pritham E.J."/>
            <person name="Rechtsteiner A."/>
            <person name="Rho M."/>
            <person name="Rogozin I.B."/>
            <person name="Sakarya O."/>
            <person name="Salamov A."/>
            <person name="Schaack S."/>
            <person name="Shapiro H."/>
            <person name="Shiga Y."/>
            <person name="Skalitzky C."/>
            <person name="Smith Z."/>
            <person name="Souvorov A."/>
            <person name="Sung W."/>
            <person name="Tang Z."/>
            <person name="Tsuchiya D."/>
            <person name="Tu H."/>
            <person name="Vos H."/>
            <person name="Wang M."/>
            <person name="Wolf Y.I."/>
            <person name="Yamagata H."/>
            <person name="Yamada T."/>
            <person name="Ye Y."/>
            <person name="Shaw J.R."/>
            <person name="Andrews J."/>
            <person name="Crease T.J."/>
            <person name="Tang H."/>
            <person name="Lucas S.M."/>
            <person name="Robertson H.M."/>
            <person name="Bork P."/>
            <person name="Koonin E.V."/>
            <person name="Zdobnov E.M."/>
            <person name="Grigoriev I.V."/>
            <person name="Lynch M."/>
            <person name="Boore J.L."/>
        </authorList>
    </citation>
    <scope>NUCLEOTIDE SEQUENCE [LARGE SCALE GENOMIC DNA]</scope>
</reference>
<sequence>MEFEKSRKKTILWKEEESAPKRSRKKVPESVMPESTKTRVIKTTYIDGIKSKPSLKSYKSGNLAETVENISDQSISNYLEPIAGPSLSAEDPCHNAHTQDLSVGEDYDLIDTWMLSLRYSEAIVQTKKEMGEFIRSLISLCKDLENDELITNYTKIRPVTLLDYSRSVLAKTEIARISEVIDKAVHAFTDVLNLNFSEDLQI</sequence>
<dbReference type="Proteomes" id="UP000000305">
    <property type="component" value="Unassembled WGS sequence"/>
</dbReference>
<dbReference type="InParanoid" id="E9HN89"/>